<evidence type="ECO:0008006" key="5">
    <source>
        <dbReference type="Google" id="ProtNLM"/>
    </source>
</evidence>
<feature type="signal peptide" evidence="2">
    <location>
        <begin position="1"/>
        <end position="20"/>
    </location>
</feature>
<dbReference type="EMBL" id="JAXIVS010000018">
    <property type="protein sequence ID" value="MDY7232146.1"/>
    <property type="molecule type" value="Genomic_DNA"/>
</dbReference>
<accession>A0ABU5HF87</accession>
<evidence type="ECO:0000256" key="1">
    <source>
        <dbReference type="SAM" id="MobiDB-lite"/>
    </source>
</evidence>
<feature type="region of interest" description="Disordered" evidence="1">
    <location>
        <begin position="27"/>
        <end position="46"/>
    </location>
</feature>
<feature type="chain" id="PRO_5046275508" description="Outer membrane protein beta-barrel domain-containing protein" evidence="2">
    <location>
        <begin position="21"/>
        <end position="238"/>
    </location>
</feature>
<sequence length="238" mass="26478">MSRNRLFLLLLHLVALPAFAEDKESSEYEDASEYEEEEAKNPSLEGSRRFSLQTGWRYTPNTRFFDNFYARQENRGLTRAGGALGGPLLAGTFAYSPQNWLEVGFDLFFTYERMQLTKKPGLNAITFGAILGLRLQRRLELGSKEFIPFVGALVGPTFAGAYFDGGQSVENFAHAFGATAGGTLRLSSKWGLCVEYRLTYAKGQAERLGTYDAGGSWLAVGLTYVFPTAQDRPLSRNF</sequence>
<organism evidence="3 4">
    <name type="scientific">Hyalangium rubrum</name>
    <dbReference type="NCBI Taxonomy" id="3103134"/>
    <lineage>
        <taxon>Bacteria</taxon>
        <taxon>Pseudomonadati</taxon>
        <taxon>Myxococcota</taxon>
        <taxon>Myxococcia</taxon>
        <taxon>Myxococcales</taxon>
        <taxon>Cystobacterineae</taxon>
        <taxon>Archangiaceae</taxon>
        <taxon>Hyalangium</taxon>
    </lineage>
</organism>
<dbReference type="RefSeq" id="WP_321550860.1">
    <property type="nucleotide sequence ID" value="NZ_JAXIVS010000018.1"/>
</dbReference>
<evidence type="ECO:0000313" key="4">
    <source>
        <dbReference type="Proteomes" id="UP001291309"/>
    </source>
</evidence>
<evidence type="ECO:0000256" key="2">
    <source>
        <dbReference type="SAM" id="SignalP"/>
    </source>
</evidence>
<dbReference type="Proteomes" id="UP001291309">
    <property type="component" value="Unassembled WGS sequence"/>
</dbReference>
<reference evidence="3 4" key="1">
    <citation type="submission" date="2023-12" db="EMBL/GenBank/DDBJ databases">
        <title>the genome sequence of Hyalangium sp. s54d21.</title>
        <authorList>
            <person name="Zhang X."/>
        </authorList>
    </citation>
    <scope>NUCLEOTIDE SEQUENCE [LARGE SCALE GENOMIC DNA]</scope>
    <source>
        <strain evidence="4">s54d21</strain>
    </source>
</reference>
<comment type="caution">
    <text evidence="3">The sequence shown here is derived from an EMBL/GenBank/DDBJ whole genome shotgun (WGS) entry which is preliminary data.</text>
</comment>
<proteinExistence type="predicted"/>
<protein>
    <recommendedName>
        <fullName evidence="5">Outer membrane protein beta-barrel domain-containing protein</fullName>
    </recommendedName>
</protein>
<evidence type="ECO:0000313" key="3">
    <source>
        <dbReference type="EMBL" id="MDY7232146.1"/>
    </source>
</evidence>
<keyword evidence="4" id="KW-1185">Reference proteome</keyword>
<keyword evidence="2" id="KW-0732">Signal</keyword>
<gene>
    <name evidence="3" type="ORF">SYV04_37505</name>
</gene>
<dbReference type="SUPFAM" id="SSF56925">
    <property type="entry name" value="OMPA-like"/>
    <property type="match status" value="1"/>
</dbReference>
<name>A0ABU5HF87_9BACT</name>
<dbReference type="InterPro" id="IPR011250">
    <property type="entry name" value="OMP/PagP_B-barrel"/>
</dbReference>
<feature type="compositionally biased region" description="Acidic residues" evidence="1">
    <location>
        <begin position="27"/>
        <end position="38"/>
    </location>
</feature>